<comment type="caution">
    <text evidence="1">The sequence shown here is derived from an EMBL/GenBank/DDBJ whole genome shotgun (WGS) entry which is preliminary data.</text>
</comment>
<evidence type="ECO:0000313" key="1">
    <source>
        <dbReference type="EMBL" id="GKU91330.1"/>
    </source>
</evidence>
<reference evidence="1 2" key="1">
    <citation type="journal article" date="2021" name="Commun. Biol.">
        <title>The genome of Shorea leprosula (Dipterocarpaceae) highlights the ecological relevance of drought in aseasonal tropical rainforests.</title>
        <authorList>
            <person name="Ng K.K.S."/>
            <person name="Kobayashi M.J."/>
            <person name="Fawcett J.A."/>
            <person name="Hatakeyama M."/>
            <person name="Paape T."/>
            <person name="Ng C.H."/>
            <person name="Ang C.C."/>
            <person name="Tnah L.H."/>
            <person name="Lee C.T."/>
            <person name="Nishiyama T."/>
            <person name="Sese J."/>
            <person name="O'Brien M.J."/>
            <person name="Copetti D."/>
            <person name="Mohd Noor M.I."/>
            <person name="Ong R.C."/>
            <person name="Putra M."/>
            <person name="Sireger I.Z."/>
            <person name="Indrioko S."/>
            <person name="Kosugi Y."/>
            <person name="Izuno A."/>
            <person name="Isagi Y."/>
            <person name="Lee S.L."/>
            <person name="Shimizu K.K."/>
        </authorList>
    </citation>
    <scope>NUCLEOTIDE SEQUENCE [LARGE SCALE GENOMIC DNA]</scope>
    <source>
        <strain evidence="1">214</strain>
    </source>
</reference>
<keyword evidence="2" id="KW-1185">Reference proteome</keyword>
<dbReference type="Proteomes" id="UP001054252">
    <property type="component" value="Unassembled WGS sequence"/>
</dbReference>
<accession>A0AAV5I217</accession>
<evidence type="ECO:0000313" key="2">
    <source>
        <dbReference type="Proteomes" id="UP001054252"/>
    </source>
</evidence>
<proteinExistence type="predicted"/>
<protein>
    <submittedName>
        <fullName evidence="1">Uncharacterized protein</fullName>
    </submittedName>
</protein>
<sequence length="69" mass="7776">MSESNALFFFPGFEKNPNLGLRKEEEGERKKRKKKSDHFRVSALISLLLCSRSSPAITEASTCKSGKRT</sequence>
<organism evidence="1 2">
    <name type="scientific">Rubroshorea leprosula</name>
    <dbReference type="NCBI Taxonomy" id="152421"/>
    <lineage>
        <taxon>Eukaryota</taxon>
        <taxon>Viridiplantae</taxon>
        <taxon>Streptophyta</taxon>
        <taxon>Embryophyta</taxon>
        <taxon>Tracheophyta</taxon>
        <taxon>Spermatophyta</taxon>
        <taxon>Magnoliopsida</taxon>
        <taxon>eudicotyledons</taxon>
        <taxon>Gunneridae</taxon>
        <taxon>Pentapetalae</taxon>
        <taxon>rosids</taxon>
        <taxon>malvids</taxon>
        <taxon>Malvales</taxon>
        <taxon>Dipterocarpaceae</taxon>
        <taxon>Rubroshorea</taxon>
    </lineage>
</organism>
<name>A0AAV5I217_9ROSI</name>
<gene>
    <name evidence="1" type="ORF">SLEP1_g5217</name>
</gene>
<dbReference type="EMBL" id="BPVZ01000005">
    <property type="protein sequence ID" value="GKU91330.1"/>
    <property type="molecule type" value="Genomic_DNA"/>
</dbReference>
<dbReference type="AlphaFoldDB" id="A0AAV5I217"/>